<name>A0A2P2KFE8_RHIMU</name>
<evidence type="ECO:0000313" key="2">
    <source>
        <dbReference type="EMBL" id="MBX04390.1"/>
    </source>
</evidence>
<reference evidence="2" key="1">
    <citation type="submission" date="2018-02" db="EMBL/GenBank/DDBJ databases">
        <title>Rhizophora mucronata_Transcriptome.</title>
        <authorList>
            <person name="Meera S.P."/>
            <person name="Sreeshan A."/>
            <person name="Augustine A."/>
        </authorList>
    </citation>
    <scope>NUCLEOTIDE SEQUENCE</scope>
    <source>
        <tissue evidence="2">Leaf</tissue>
    </source>
</reference>
<proteinExistence type="predicted"/>
<dbReference type="PANTHER" id="PTHR36361:SF1">
    <property type="entry name" value="PROTEIN APEM9"/>
    <property type="match status" value="1"/>
</dbReference>
<dbReference type="InterPro" id="IPR034571">
    <property type="entry name" value="APEM9"/>
</dbReference>
<accession>A0A2P2KFE8</accession>
<keyword evidence="1" id="KW-0472">Membrane</keyword>
<sequence length="351" mass="38351">MADSKSAVWERIALSESCLVCSMCEEAVSLASSVLKQIRDGGFGGKTIEDIDEVHDMMESAGMVLVQSLNQLGRASQIVSELKVLFVSGAIPVQVLLSGVCFQIAEGSCVGVQEFLEEFLSNCRYLDGRCYVVGAGGDLNLLEGCDGGHNLELDQYIAVVEIYAVTLLAAAFKKVDLSIAWVEKAALPEEKRQEILRRLHSLYSHKATNLSQGHSALLATNNGSHYSLTKELNVSGGSPEVSETNFLPDGPKDSKQAILKLSRCISPCFWWFRSVNLKLGNIQLVISNGKIVFGCMIILIVYILQKKRALLNRMIRSPTLSIKKALADLWQLAFSYQVNPLAAIPVPAITR</sequence>
<dbReference type="EMBL" id="GGEC01023906">
    <property type="protein sequence ID" value="MBX04390.1"/>
    <property type="molecule type" value="Transcribed_RNA"/>
</dbReference>
<organism evidence="2">
    <name type="scientific">Rhizophora mucronata</name>
    <name type="common">Asiatic mangrove</name>
    <dbReference type="NCBI Taxonomy" id="61149"/>
    <lineage>
        <taxon>Eukaryota</taxon>
        <taxon>Viridiplantae</taxon>
        <taxon>Streptophyta</taxon>
        <taxon>Embryophyta</taxon>
        <taxon>Tracheophyta</taxon>
        <taxon>Spermatophyta</taxon>
        <taxon>Magnoliopsida</taxon>
        <taxon>eudicotyledons</taxon>
        <taxon>Gunneridae</taxon>
        <taxon>Pentapetalae</taxon>
        <taxon>rosids</taxon>
        <taxon>fabids</taxon>
        <taxon>Malpighiales</taxon>
        <taxon>Rhizophoraceae</taxon>
        <taxon>Rhizophora</taxon>
    </lineage>
</organism>
<feature type="transmembrane region" description="Helical" evidence="1">
    <location>
        <begin position="282"/>
        <end position="304"/>
    </location>
</feature>
<keyword evidence="1" id="KW-1133">Transmembrane helix</keyword>
<dbReference type="PANTHER" id="PTHR36361">
    <property type="entry name" value="PROTEIN APEM9"/>
    <property type="match status" value="1"/>
</dbReference>
<protein>
    <submittedName>
        <fullName evidence="2">Uncharacterized protein MANES_01G177400</fullName>
    </submittedName>
</protein>
<keyword evidence="1" id="KW-0812">Transmembrane</keyword>
<dbReference type="GO" id="GO:0015919">
    <property type="term" value="P:peroxisomal membrane transport"/>
    <property type="evidence" value="ECO:0007669"/>
    <property type="project" value="InterPro"/>
</dbReference>
<dbReference type="AlphaFoldDB" id="A0A2P2KFE8"/>
<evidence type="ECO:0000256" key="1">
    <source>
        <dbReference type="SAM" id="Phobius"/>
    </source>
</evidence>